<proteinExistence type="predicted"/>
<gene>
    <name evidence="2" type="ORF">BWK62_09460</name>
</gene>
<keyword evidence="1" id="KW-0175">Coiled coil</keyword>
<evidence type="ECO:0000313" key="2">
    <source>
        <dbReference type="EMBL" id="OWP76554.1"/>
    </source>
</evidence>
<evidence type="ECO:0000313" key="3">
    <source>
        <dbReference type="Proteomes" id="UP000198034"/>
    </source>
</evidence>
<feature type="coiled-coil region" evidence="1">
    <location>
        <begin position="19"/>
        <end position="60"/>
    </location>
</feature>
<protein>
    <submittedName>
        <fullName evidence="2">Uncharacterized protein</fullName>
    </submittedName>
</protein>
<accession>A0A246G9W6</accession>
<comment type="caution">
    <text evidence="2">The sequence shown here is derived from an EMBL/GenBank/DDBJ whole genome shotgun (WGS) entry which is preliminary data.</text>
</comment>
<dbReference type="EMBL" id="MTCY01000025">
    <property type="protein sequence ID" value="OWP76554.1"/>
    <property type="molecule type" value="Genomic_DNA"/>
</dbReference>
<sequence>MSDFFKTNELSKDELIVIYERINKDYQKETQDNAQLKKDIKFYKSEIERLEKLISYFKKNR</sequence>
<dbReference type="AlphaFoldDB" id="A0A246G9W6"/>
<dbReference type="Proteomes" id="UP000198034">
    <property type="component" value="Unassembled WGS sequence"/>
</dbReference>
<organism evidence="2 3">
    <name type="scientific">Flavobacterium columnare</name>
    <dbReference type="NCBI Taxonomy" id="996"/>
    <lineage>
        <taxon>Bacteria</taxon>
        <taxon>Pseudomonadati</taxon>
        <taxon>Bacteroidota</taxon>
        <taxon>Flavobacteriia</taxon>
        <taxon>Flavobacteriales</taxon>
        <taxon>Flavobacteriaceae</taxon>
        <taxon>Flavobacterium</taxon>
    </lineage>
</organism>
<reference evidence="2 3" key="1">
    <citation type="journal article" date="2017" name="Infect. Genet. Evol.">
        <title>Comparative genome analysis of fish pathogen Flavobacterium columnare reveals extensive sequence diversity within the species.</title>
        <authorList>
            <person name="Kayansamruaj P."/>
            <person name="Dong H.T."/>
            <person name="Hirono I."/>
            <person name="Kondo H."/>
            <person name="Senapin S."/>
            <person name="Rodkhum C."/>
        </authorList>
    </citation>
    <scope>NUCLEOTIDE SEQUENCE [LARGE SCALE GENOMIC DNA]</scope>
    <source>
        <strain evidence="2 3">1214</strain>
    </source>
</reference>
<evidence type="ECO:0000256" key="1">
    <source>
        <dbReference type="SAM" id="Coils"/>
    </source>
</evidence>
<name>A0A246G9W6_9FLAO</name>